<evidence type="ECO:0000256" key="5">
    <source>
        <dbReference type="ARBA" id="ARBA00023163"/>
    </source>
</evidence>
<dbReference type="GO" id="GO:0006352">
    <property type="term" value="P:DNA-templated transcription initiation"/>
    <property type="evidence" value="ECO:0007669"/>
    <property type="project" value="InterPro"/>
</dbReference>
<dbReference type="InterPro" id="IPR036388">
    <property type="entry name" value="WH-like_DNA-bd_sf"/>
</dbReference>
<dbReference type="PANTHER" id="PTHR43133">
    <property type="entry name" value="RNA POLYMERASE ECF-TYPE SIGMA FACTO"/>
    <property type="match status" value="1"/>
</dbReference>
<evidence type="ECO:0000256" key="4">
    <source>
        <dbReference type="ARBA" id="ARBA00023125"/>
    </source>
</evidence>
<accession>A0A518I3I8</accession>
<sequence>MSLGRWRLWFYHPFRNQHPAIDQVVSQASPNPIEFTPTDKSLVVMVRDGDEGAAEALYDRYARRVFGLVRSKLGTRLSAMTEPEDIVQSVFKSMFRGMQSGNYDAPPGTTLWNLLAVIAVRKLSNKASHHSAKRRDASRNVPLDVELDGVGPAIDMASAEFFQVCIQESLEMLRPLHRTILSLRIQGHSIDEIRDLTGRSRRTVERSLQKSRELLAESLLDES</sequence>
<dbReference type="Pfam" id="PF07638">
    <property type="entry name" value="Sigma70_ECF"/>
    <property type="match status" value="1"/>
</dbReference>
<keyword evidence="8" id="KW-1185">Reference proteome</keyword>
<dbReference type="GO" id="GO:0003677">
    <property type="term" value="F:DNA binding"/>
    <property type="evidence" value="ECO:0007669"/>
    <property type="project" value="UniProtKB-KW"/>
</dbReference>
<dbReference type="Proteomes" id="UP000319004">
    <property type="component" value="Chromosome"/>
</dbReference>
<dbReference type="KEGG" id="snep:Enr13x_75820"/>
<keyword evidence="3" id="KW-0731">Sigma factor</keyword>
<dbReference type="PANTHER" id="PTHR43133:SF8">
    <property type="entry name" value="RNA POLYMERASE SIGMA FACTOR HI_1459-RELATED"/>
    <property type="match status" value="1"/>
</dbReference>
<dbReference type="SUPFAM" id="SSF88659">
    <property type="entry name" value="Sigma3 and sigma4 domains of RNA polymerase sigma factors"/>
    <property type="match status" value="1"/>
</dbReference>
<dbReference type="InterPro" id="IPR039425">
    <property type="entry name" value="RNA_pol_sigma-70-like"/>
</dbReference>
<gene>
    <name evidence="7" type="ORF">Enr13x_75820</name>
</gene>
<keyword evidence="2" id="KW-0805">Transcription regulation</keyword>
<keyword evidence="5" id="KW-0804">Transcription</keyword>
<evidence type="ECO:0000259" key="6">
    <source>
        <dbReference type="Pfam" id="PF07638"/>
    </source>
</evidence>
<dbReference type="InterPro" id="IPR013324">
    <property type="entry name" value="RNA_pol_sigma_r3/r4-like"/>
</dbReference>
<dbReference type="EMBL" id="CP037423">
    <property type="protein sequence ID" value="QDV47671.1"/>
    <property type="molecule type" value="Genomic_DNA"/>
</dbReference>
<dbReference type="Gene3D" id="1.10.10.10">
    <property type="entry name" value="Winged helix-like DNA-binding domain superfamily/Winged helix DNA-binding domain"/>
    <property type="match status" value="1"/>
</dbReference>
<dbReference type="GO" id="GO:0016987">
    <property type="term" value="F:sigma factor activity"/>
    <property type="evidence" value="ECO:0007669"/>
    <property type="project" value="UniProtKB-KW"/>
</dbReference>
<name>A0A518I3I8_9BACT</name>
<evidence type="ECO:0000256" key="3">
    <source>
        <dbReference type="ARBA" id="ARBA00023082"/>
    </source>
</evidence>
<dbReference type="Gene3D" id="1.10.1740.10">
    <property type="match status" value="1"/>
</dbReference>
<evidence type="ECO:0000256" key="1">
    <source>
        <dbReference type="ARBA" id="ARBA00010641"/>
    </source>
</evidence>
<dbReference type="AlphaFoldDB" id="A0A518I3I8"/>
<proteinExistence type="inferred from homology"/>
<evidence type="ECO:0000313" key="7">
    <source>
        <dbReference type="EMBL" id="QDV47671.1"/>
    </source>
</evidence>
<comment type="similarity">
    <text evidence="1">Belongs to the sigma-70 factor family. ECF subfamily.</text>
</comment>
<feature type="domain" description="RNA polymerase sigma-70 ECF-like HTH" evidence="6">
    <location>
        <begin position="42"/>
        <end position="218"/>
    </location>
</feature>
<keyword evidence="4" id="KW-0238">DNA-binding</keyword>
<evidence type="ECO:0000256" key="2">
    <source>
        <dbReference type="ARBA" id="ARBA00023015"/>
    </source>
</evidence>
<dbReference type="InterPro" id="IPR013325">
    <property type="entry name" value="RNA_pol_sigma_r2"/>
</dbReference>
<organism evidence="7 8">
    <name type="scientific">Stieleria neptunia</name>
    <dbReference type="NCBI Taxonomy" id="2527979"/>
    <lineage>
        <taxon>Bacteria</taxon>
        <taxon>Pseudomonadati</taxon>
        <taxon>Planctomycetota</taxon>
        <taxon>Planctomycetia</taxon>
        <taxon>Pirellulales</taxon>
        <taxon>Pirellulaceae</taxon>
        <taxon>Stieleria</taxon>
    </lineage>
</organism>
<evidence type="ECO:0000313" key="8">
    <source>
        <dbReference type="Proteomes" id="UP000319004"/>
    </source>
</evidence>
<dbReference type="InterPro" id="IPR053812">
    <property type="entry name" value="HTH_Sigma70_ECF-like"/>
</dbReference>
<reference evidence="7 8" key="1">
    <citation type="submission" date="2019-03" db="EMBL/GenBank/DDBJ databases">
        <title>Deep-cultivation of Planctomycetes and their phenomic and genomic characterization uncovers novel biology.</title>
        <authorList>
            <person name="Wiegand S."/>
            <person name="Jogler M."/>
            <person name="Boedeker C."/>
            <person name="Pinto D."/>
            <person name="Vollmers J."/>
            <person name="Rivas-Marin E."/>
            <person name="Kohn T."/>
            <person name="Peeters S.H."/>
            <person name="Heuer A."/>
            <person name="Rast P."/>
            <person name="Oberbeckmann S."/>
            <person name="Bunk B."/>
            <person name="Jeske O."/>
            <person name="Meyerdierks A."/>
            <person name="Storesund J.E."/>
            <person name="Kallscheuer N."/>
            <person name="Luecker S."/>
            <person name="Lage O.M."/>
            <person name="Pohl T."/>
            <person name="Merkel B.J."/>
            <person name="Hornburger P."/>
            <person name="Mueller R.-W."/>
            <person name="Bruemmer F."/>
            <person name="Labrenz M."/>
            <person name="Spormann A.M."/>
            <person name="Op den Camp H."/>
            <person name="Overmann J."/>
            <person name="Amann R."/>
            <person name="Jetten M.S.M."/>
            <person name="Mascher T."/>
            <person name="Medema M.H."/>
            <person name="Devos D.P."/>
            <person name="Kaster A.-K."/>
            <person name="Ovreas L."/>
            <person name="Rohde M."/>
            <person name="Galperin M.Y."/>
            <person name="Jogler C."/>
        </authorList>
    </citation>
    <scope>NUCLEOTIDE SEQUENCE [LARGE SCALE GENOMIC DNA]</scope>
    <source>
        <strain evidence="7 8">Enr13</strain>
    </source>
</reference>
<protein>
    <submittedName>
        <fullName evidence="7">RNA polymerase sigma factor</fullName>
    </submittedName>
</protein>
<dbReference type="SUPFAM" id="SSF88946">
    <property type="entry name" value="Sigma2 domain of RNA polymerase sigma factors"/>
    <property type="match status" value="1"/>
</dbReference>